<organism evidence="1 2">
    <name type="scientific">Rosistilla oblonga</name>
    <dbReference type="NCBI Taxonomy" id="2527990"/>
    <lineage>
        <taxon>Bacteria</taxon>
        <taxon>Pseudomonadati</taxon>
        <taxon>Planctomycetota</taxon>
        <taxon>Planctomycetia</taxon>
        <taxon>Pirellulales</taxon>
        <taxon>Pirellulaceae</taxon>
        <taxon>Rosistilla</taxon>
    </lineage>
</organism>
<evidence type="ECO:0000313" key="2">
    <source>
        <dbReference type="Proteomes" id="UP000316770"/>
    </source>
</evidence>
<dbReference type="EMBL" id="CP036318">
    <property type="protein sequence ID" value="QDV54788.1"/>
    <property type="molecule type" value="Genomic_DNA"/>
</dbReference>
<protein>
    <recommendedName>
        <fullName evidence="3">Beta-propeller repeat protein</fullName>
    </recommendedName>
</protein>
<dbReference type="AlphaFoldDB" id="A0A518INX4"/>
<accession>A0A518INX4</accession>
<name>A0A518INX4_9BACT</name>
<reference evidence="1 2" key="1">
    <citation type="submission" date="2019-02" db="EMBL/GenBank/DDBJ databases">
        <title>Deep-cultivation of Planctomycetes and their phenomic and genomic characterization uncovers novel biology.</title>
        <authorList>
            <person name="Wiegand S."/>
            <person name="Jogler M."/>
            <person name="Boedeker C."/>
            <person name="Pinto D."/>
            <person name="Vollmers J."/>
            <person name="Rivas-Marin E."/>
            <person name="Kohn T."/>
            <person name="Peeters S.H."/>
            <person name="Heuer A."/>
            <person name="Rast P."/>
            <person name="Oberbeckmann S."/>
            <person name="Bunk B."/>
            <person name="Jeske O."/>
            <person name="Meyerdierks A."/>
            <person name="Storesund J.E."/>
            <person name="Kallscheuer N."/>
            <person name="Luecker S."/>
            <person name="Lage O.M."/>
            <person name="Pohl T."/>
            <person name="Merkel B.J."/>
            <person name="Hornburger P."/>
            <person name="Mueller R.-W."/>
            <person name="Bruemmer F."/>
            <person name="Labrenz M."/>
            <person name="Spormann A.M."/>
            <person name="Op den Camp H."/>
            <person name="Overmann J."/>
            <person name="Amann R."/>
            <person name="Jetten M.S.M."/>
            <person name="Mascher T."/>
            <person name="Medema M.H."/>
            <person name="Devos D.P."/>
            <person name="Kaster A.-K."/>
            <person name="Ovreas L."/>
            <person name="Rohde M."/>
            <person name="Galperin M.Y."/>
            <person name="Jogler C."/>
        </authorList>
    </citation>
    <scope>NUCLEOTIDE SEQUENCE [LARGE SCALE GENOMIC DNA]</scope>
    <source>
        <strain evidence="1 2">Mal33</strain>
    </source>
</reference>
<proteinExistence type="predicted"/>
<keyword evidence="2" id="KW-1185">Reference proteome</keyword>
<dbReference type="Proteomes" id="UP000316770">
    <property type="component" value="Chromosome"/>
</dbReference>
<sequence>MAAGTAGTGSPKLNCIRRDGGRSQDAVVTLLAADFAGPKFSNLLGGPRLDYGRCGVSDSQGNLYITGTATVPVGLSTARSTPNLPAPVPANNFVTKVDIKPGM</sequence>
<evidence type="ECO:0000313" key="1">
    <source>
        <dbReference type="EMBL" id="QDV54788.1"/>
    </source>
</evidence>
<gene>
    <name evidence="1" type="ORF">Mal33_07530</name>
</gene>
<evidence type="ECO:0008006" key="3">
    <source>
        <dbReference type="Google" id="ProtNLM"/>
    </source>
</evidence>